<dbReference type="EMBL" id="CP058909">
    <property type="protein sequence ID" value="QLH81953.1"/>
    <property type="molecule type" value="Genomic_DNA"/>
</dbReference>
<name>A0A7D5TB45_9EURY</name>
<dbReference type="SMART" id="SM00706">
    <property type="entry name" value="TECPR"/>
    <property type="match status" value="3"/>
</dbReference>
<dbReference type="OrthoDB" id="320255at2157"/>
<evidence type="ECO:0000313" key="2">
    <source>
        <dbReference type="EMBL" id="QLH81953.1"/>
    </source>
</evidence>
<dbReference type="InterPro" id="IPR006624">
    <property type="entry name" value="Beta-propeller_rpt_TECPR"/>
</dbReference>
<protein>
    <recommendedName>
        <fullName evidence="4">WD40 repeat domain-containing protein</fullName>
    </recommendedName>
</protein>
<dbReference type="GeneID" id="56082937"/>
<feature type="region of interest" description="Disordered" evidence="1">
    <location>
        <begin position="292"/>
        <end position="361"/>
    </location>
</feature>
<evidence type="ECO:0000313" key="3">
    <source>
        <dbReference type="Proteomes" id="UP000509346"/>
    </source>
</evidence>
<dbReference type="SUPFAM" id="SSF101898">
    <property type="entry name" value="NHL repeat"/>
    <property type="match status" value="1"/>
</dbReference>
<dbReference type="KEGG" id="hpel:HZS54_10070"/>
<dbReference type="RefSeq" id="WP_179922422.1">
    <property type="nucleotide sequence ID" value="NZ_CP058909.1"/>
</dbReference>
<accession>A0A7D5TB45</accession>
<sequence>MWELGPDADEPEWRTVESPFEKTIFAVVETAEGPYAIGDGGTLLADRGGGWEVVLDDGPRTRDNQLRGMDVTSDGKRVWFAGSSGALGCYDVETRRKYDYSNPNEMTSTWEGLAVAGPAGSEKVLVANGSGEVLPFSVDGFDEDWEAVSKPASKGSNIAALAASPDGVGYAVDTSGNAFRTTATDGWEDIGIVNAQVKFYDIYAGREGRVYVAAGDGRIYRYDDSYHSWTPIGVAEKSLRAFDIHGDQMVVIGHGGTIYERDGSSRWRKLTSPVGVQLYDVALGDPDIIVGNSGTILERPRGQPRDAGTSPDGDNYDDRGEYFDADETGPGESGGSSGDSGSTSGASGGSSGAATGGSTGD</sequence>
<reference evidence="2 3" key="1">
    <citation type="submission" date="2020-07" db="EMBL/GenBank/DDBJ databases">
        <title>Halosimplex litoreum sp. nov. and Halosimplex rubrum sp. nov., isolated from different salt environments.</title>
        <authorList>
            <person name="Cui H."/>
        </authorList>
    </citation>
    <scope>NUCLEOTIDE SEQUENCE [LARGE SCALE GENOMIC DNA]</scope>
    <source>
        <strain evidence="2 3">R2</strain>
    </source>
</reference>
<dbReference type="AlphaFoldDB" id="A0A7D5TB45"/>
<organism evidence="2 3">
    <name type="scientific">Halosimplex pelagicum</name>
    <dbReference type="NCBI Taxonomy" id="869886"/>
    <lineage>
        <taxon>Archaea</taxon>
        <taxon>Methanobacteriati</taxon>
        <taxon>Methanobacteriota</taxon>
        <taxon>Stenosarchaea group</taxon>
        <taxon>Halobacteria</taxon>
        <taxon>Halobacteriales</taxon>
        <taxon>Haloarculaceae</taxon>
        <taxon>Halosimplex</taxon>
    </lineage>
</organism>
<keyword evidence="3" id="KW-1185">Reference proteome</keyword>
<proteinExistence type="predicted"/>
<feature type="compositionally biased region" description="Gly residues" evidence="1">
    <location>
        <begin position="346"/>
        <end position="361"/>
    </location>
</feature>
<evidence type="ECO:0008006" key="4">
    <source>
        <dbReference type="Google" id="ProtNLM"/>
    </source>
</evidence>
<dbReference type="InterPro" id="IPR015943">
    <property type="entry name" value="WD40/YVTN_repeat-like_dom_sf"/>
</dbReference>
<dbReference type="Gene3D" id="2.130.10.10">
    <property type="entry name" value="YVTN repeat-like/Quinoprotein amine dehydrogenase"/>
    <property type="match status" value="1"/>
</dbReference>
<gene>
    <name evidence="2" type="ORF">HZS54_10070</name>
</gene>
<evidence type="ECO:0000256" key="1">
    <source>
        <dbReference type="SAM" id="MobiDB-lite"/>
    </source>
</evidence>
<dbReference type="Proteomes" id="UP000509346">
    <property type="component" value="Chromosome"/>
</dbReference>